<evidence type="ECO:0000256" key="5">
    <source>
        <dbReference type="ARBA" id="ARBA00023136"/>
    </source>
</evidence>
<comment type="caution">
    <text evidence="9">The sequence shown here is derived from an EMBL/GenBank/DDBJ whole genome shotgun (WGS) entry which is preliminary data.</text>
</comment>
<evidence type="ECO:0000256" key="1">
    <source>
        <dbReference type="ARBA" id="ARBA00004141"/>
    </source>
</evidence>
<dbReference type="Gene3D" id="3.40.50.300">
    <property type="entry name" value="P-loop containing nucleotide triphosphate hydrolases"/>
    <property type="match status" value="1"/>
</dbReference>
<dbReference type="PANTHER" id="PTHR48041">
    <property type="entry name" value="ABC TRANSPORTER G FAMILY MEMBER 28"/>
    <property type="match status" value="1"/>
</dbReference>
<evidence type="ECO:0000259" key="8">
    <source>
        <dbReference type="Pfam" id="PF01061"/>
    </source>
</evidence>
<proteinExistence type="predicted"/>
<dbReference type="GeneID" id="17042789"/>
<keyword evidence="3 7" id="KW-0812">Transmembrane</keyword>
<dbReference type="InterPro" id="IPR013525">
    <property type="entry name" value="ABC2_TM"/>
</dbReference>
<dbReference type="GO" id="GO:0016020">
    <property type="term" value="C:membrane"/>
    <property type="evidence" value="ECO:0007669"/>
    <property type="project" value="UniProtKB-SubCell"/>
</dbReference>
<dbReference type="RefSeq" id="XP_005649332.1">
    <property type="nucleotide sequence ID" value="XM_005649275.1"/>
</dbReference>
<name>I0Z2B9_COCSC</name>
<dbReference type="eggNOG" id="KOG0061">
    <property type="taxonomic scope" value="Eukaryota"/>
</dbReference>
<dbReference type="SUPFAM" id="SSF52540">
    <property type="entry name" value="P-loop containing nucleoside triphosphate hydrolases"/>
    <property type="match status" value="1"/>
</dbReference>
<evidence type="ECO:0000256" key="6">
    <source>
        <dbReference type="SAM" id="MobiDB-lite"/>
    </source>
</evidence>
<feature type="compositionally biased region" description="Low complexity" evidence="6">
    <location>
        <begin position="44"/>
        <end position="61"/>
    </location>
</feature>
<reference evidence="9 10" key="1">
    <citation type="journal article" date="2012" name="Genome Biol.">
        <title>The genome of the polar eukaryotic microalga coccomyxa subellipsoidea reveals traits of cold adaptation.</title>
        <authorList>
            <person name="Blanc G."/>
            <person name="Agarkova I."/>
            <person name="Grimwood J."/>
            <person name="Kuo A."/>
            <person name="Brueggeman A."/>
            <person name="Dunigan D."/>
            <person name="Gurnon J."/>
            <person name="Ladunga I."/>
            <person name="Lindquist E."/>
            <person name="Lucas S."/>
            <person name="Pangilinan J."/>
            <person name="Proschold T."/>
            <person name="Salamov A."/>
            <person name="Schmutz J."/>
            <person name="Weeks D."/>
            <person name="Yamada T."/>
            <person name="Claverie J.M."/>
            <person name="Grigoriev I."/>
            <person name="Van Etten J."/>
            <person name="Lomsadze A."/>
            <person name="Borodovsky M."/>
        </authorList>
    </citation>
    <scope>NUCLEOTIDE SEQUENCE [LARGE SCALE GENOMIC DNA]</scope>
    <source>
        <strain evidence="9 10">C-169</strain>
    </source>
</reference>
<keyword evidence="4 7" id="KW-1133">Transmembrane helix</keyword>
<feature type="transmembrane region" description="Helical" evidence="7">
    <location>
        <begin position="1024"/>
        <end position="1044"/>
    </location>
</feature>
<feature type="transmembrane region" description="Helical" evidence="7">
    <location>
        <begin position="1050"/>
        <end position="1067"/>
    </location>
</feature>
<sequence length="1383" mass="146048">MLGSGTSNAGHPFDEGLRLLETLDTPSESPETALLPPIPGDADSSSSTPSPSPNSASPAEPKVLMIPGSPDADSSRSPGAVSDPAIDTSGSAYTSGLVQDKPAAAPQGTFPAVQNDTPASTPPADRSPTAKPEKTGADNAVQSSEPQDTAALTALISRDPNVKLGTFVPDDASASLTCSIPELLATDPELEVSKGQTLLAAAIRGPLKGNFCPGNTGAPFVGCAPGHFCPTPGEQHRCFAGTYCPRGSSSPLPCPALAVCAAGSSFPAFNTAGLVIMCLVLLLYAAAFFGVVHFHKHQKRLRQPYEALRAQMWHLLNDQIRATEGFRFQGMQPIRDHVEITLSDLSVSPPANGSPLLKGVSGRIQHSRLTVMLAPRECDLTNLVKVLSARVPRGTILSGSASVAVGGSSASLAQCRRLIGFASKVVALFDDLTVSENLEYTARLRLPTSVSSQQRRAIVEDVLRLLHLYEKRGVMSLHKGAALMESSSLNWRLSMALELVACPSLLVVDCAPDSLDPFQSALFLDCLNLLAGLGMTIITTYLPGQAYARSAPNVDILLLSRDGLTVYNGPLRLTVPYFLSIGLGGLGRGCSDDTLLDIVSSPEASTPLLDGQSLADAWAERATDPWTQKALRPNAEDAAGRPMEAAAEPVLHAHSSQRFDLEKLLPLSVAVLQSAAGNRGPDTAEEVTARTELCSTDVLDLFAAFGLPCSAAASPCMLLSASSAWSTRPCAPFPPQDSAKEDLSHAASQPAAGAAVTLVHFVTWLVQQAAVRRARAREHSAAQRGGGQRQGWPGALPSLRVGGNGGEGQLSSEQDGGGIEIEMMPRQMFMSIDIENDALGHEADPEEIDAAEPRASSTKRLLTTFNREGSKELQLPTAEEAHMVRNGSLSRASMGARGSIELARSDAASVAADGGGREPVPLRERSWGDRSSGGGGSGGGLGEDPGDPESPGPRPPRRPRSICVMMSQCFKGSGVGCRKGEQAELVEKKYRRRRAPSCLHQTVYCIQRAALQWRRHLGSLTNSLVLAASVAFAVGLLCASSLDISNTPAVLLRCVLALALCCAPWALQPFSAARRHLAHQDLGCLYTLAFYIGTALVDLINVMIRPLAFGGVLLWVLPLQGGYDWYSLSFFLVSLYTANAGYAAAAHLRQRTATAVLLGAILVVGLLLSGAVAPTARSLYRTARPLHYLPGLSFSRWSVEMATIVEYAAVPWHKQHLALFKLAQTGFCGMDRPALAVRLDTGDDVAAHVAAALNPAALAADPLSSIFDILSSAAPQLGPQLAMGLQCVLQSATQKGATAEAKCVLQTCHAALDADVRNMFLLTLSLVVLALFGLRRGFQAISAALKWAALALTQKWSRINVKEGLQHMPRLKLPVKGSRKAKS</sequence>
<feature type="transmembrane region" description="Helical" evidence="7">
    <location>
        <begin position="1088"/>
        <end position="1117"/>
    </location>
</feature>
<feature type="domain" description="ABC-2 type transporter transmembrane" evidence="8">
    <location>
        <begin position="1001"/>
        <end position="1206"/>
    </location>
</feature>
<dbReference type="EMBL" id="AGSI01000005">
    <property type="protein sequence ID" value="EIE24788.1"/>
    <property type="molecule type" value="Genomic_DNA"/>
</dbReference>
<keyword evidence="5 7" id="KW-0472">Membrane</keyword>
<feature type="transmembrane region" description="Helical" evidence="7">
    <location>
        <begin position="1123"/>
        <end position="1143"/>
    </location>
</feature>
<evidence type="ECO:0000313" key="10">
    <source>
        <dbReference type="Proteomes" id="UP000007264"/>
    </source>
</evidence>
<protein>
    <recommendedName>
        <fullName evidence="8">ABC-2 type transporter transmembrane domain-containing protein</fullName>
    </recommendedName>
</protein>
<dbReference type="InterPro" id="IPR027417">
    <property type="entry name" value="P-loop_NTPase"/>
</dbReference>
<evidence type="ECO:0000256" key="2">
    <source>
        <dbReference type="ARBA" id="ARBA00022448"/>
    </source>
</evidence>
<dbReference type="OrthoDB" id="66620at2759"/>
<evidence type="ECO:0000256" key="4">
    <source>
        <dbReference type="ARBA" id="ARBA00022989"/>
    </source>
</evidence>
<feature type="transmembrane region" description="Helical" evidence="7">
    <location>
        <begin position="274"/>
        <end position="294"/>
    </location>
</feature>
<gene>
    <name evidence="9" type="ORF">COCSUDRAFT_62198</name>
</gene>
<feature type="compositionally biased region" description="Gly residues" evidence="6">
    <location>
        <begin position="931"/>
        <end position="943"/>
    </location>
</feature>
<dbReference type="KEGG" id="csl:COCSUDRAFT_62198"/>
<dbReference type="PANTHER" id="PTHR48041:SF91">
    <property type="entry name" value="ABC TRANSPORTER G FAMILY MEMBER 28"/>
    <property type="match status" value="1"/>
</dbReference>
<keyword evidence="10" id="KW-1185">Reference proteome</keyword>
<dbReference type="Proteomes" id="UP000007264">
    <property type="component" value="Unassembled WGS sequence"/>
</dbReference>
<feature type="transmembrane region" description="Helical" evidence="7">
    <location>
        <begin position="1155"/>
        <end position="1176"/>
    </location>
</feature>
<feature type="region of interest" description="Disordered" evidence="6">
    <location>
        <begin position="908"/>
        <end position="958"/>
    </location>
</feature>
<dbReference type="GO" id="GO:0140359">
    <property type="term" value="F:ABC-type transporter activity"/>
    <property type="evidence" value="ECO:0007669"/>
    <property type="project" value="InterPro"/>
</dbReference>
<organism evidence="9 10">
    <name type="scientific">Coccomyxa subellipsoidea (strain C-169)</name>
    <name type="common">Green microalga</name>
    <dbReference type="NCBI Taxonomy" id="574566"/>
    <lineage>
        <taxon>Eukaryota</taxon>
        <taxon>Viridiplantae</taxon>
        <taxon>Chlorophyta</taxon>
        <taxon>core chlorophytes</taxon>
        <taxon>Trebouxiophyceae</taxon>
        <taxon>Trebouxiophyceae incertae sedis</taxon>
        <taxon>Coccomyxaceae</taxon>
        <taxon>Coccomyxa</taxon>
        <taxon>Coccomyxa subellipsoidea</taxon>
    </lineage>
</organism>
<comment type="subcellular location">
    <subcellularLocation>
        <location evidence="1">Membrane</location>
        <topology evidence="1">Multi-pass membrane protein</topology>
    </subcellularLocation>
</comment>
<dbReference type="InterPro" id="IPR050352">
    <property type="entry name" value="ABCG_transporters"/>
</dbReference>
<evidence type="ECO:0000256" key="3">
    <source>
        <dbReference type="ARBA" id="ARBA00022692"/>
    </source>
</evidence>
<feature type="region of interest" description="Disordered" evidence="6">
    <location>
        <begin position="1"/>
        <end position="146"/>
    </location>
</feature>
<evidence type="ECO:0000256" key="7">
    <source>
        <dbReference type="SAM" id="Phobius"/>
    </source>
</evidence>
<feature type="region of interest" description="Disordered" evidence="6">
    <location>
        <begin position="866"/>
        <end position="893"/>
    </location>
</feature>
<keyword evidence="2" id="KW-0813">Transport</keyword>
<dbReference type="Pfam" id="PF01061">
    <property type="entry name" value="ABC2_membrane"/>
    <property type="match status" value="1"/>
</dbReference>
<evidence type="ECO:0000313" key="9">
    <source>
        <dbReference type="EMBL" id="EIE24788.1"/>
    </source>
</evidence>
<accession>I0Z2B9</accession>
<feature type="compositionally biased region" description="Polar residues" evidence="6">
    <location>
        <begin position="88"/>
        <end position="97"/>
    </location>
</feature>
<feature type="region of interest" description="Disordered" evidence="6">
    <location>
        <begin position="777"/>
        <end position="816"/>
    </location>
</feature>